<dbReference type="SUPFAM" id="SSF47616">
    <property type="entry name" value="GST C-terminal domain-like"/>
    <property type="match status" value="1"/>
</dbReference>
<accession>A0A8J1UGA2</accession>
<dbReference type="PANTHER" id="PTHR11571:SF263">
    <property type="entry name" value="GLUTATHIONE S-TRANSFERASE"/>
    <property type="match status" value="1"/>
</dbReference>
<dbReference type="Gene3D" id="1.20.1050.10">
    <property type="match status" value="1"/>
</dbReference>
<dbReference type="InterPro" id="IPR004046">
    <property type="entry name" value="GST_C"/>
</dbReference>
<dbReference type="SUPFAM" id="SSF52833">
    <property type="entry name" value="Thioredoxin-like"/>
    <property type="match status" value="1"/>
</dbReference>
<name>A0A8J1UGA2_OWEFU</name>
<dbReference type="AlphaFoldDB" id="A0A8J1UGA2"/>
<dbReference type="SFLD" id="SFLDS00019">
    <property type="entry name" value="Glutathione_Transferase_(cytos"/>
    <property type="match status" value="1"/>
</dbReference>
<evidence type="ECO:0000313" key="1">
    <source>
        <dbReference type="EMBL" id="CAH1788918.1"/>
    </source>
</evidence>
<evidence type="ECO:0000313" key="2">
    <source>
        <dbReference type="Proteomes" id="UP000749559"/>
    </source>
</evidence>
<gene>
    <name evidence="1" type="ORF">OFUS_LOCUS14365</name>
</gene>
<dbReference type="OrthoDB" id="4951845at2759"/>
<dbReference type="InterPro" id="IPR036282">
    <property type="entry name" value="Glutathione-S-Trfase_C_sf"/>
</dbReference>
<dbReference type="PROSITE" id="PS50404">
    <property type="entry name" value="GST_NTER"/>
    <property type="match status" value="1"/>
</dbReference>
<dbReference type="Gene3D" id="3.40.30.10">
    <property type="entry name" value="Glutaredoxin"/>
    <property type="match status" value="1"/>
</dbReference>
<dbReference type="EMBL" id="CAIIXF020000007">
    <property type="protein sequence ID" value="CAH1788918.1"/>
    <property type="molecule type" value="Genomic_DNA"/>
</dbReference>
<dbReference type="InterPro" id="IPR010987">
    <property type="entry name" value="Glutathione-S-Trfase_C-like"/>
</dbReference>
<organism evidence="1 2">
    <name type="scientific">Owenia fusiformis</name>
    <name type="common">Polychaete worm</name>
    <dbReference type="NCBI Taxonomy" id="6347"/>
    <lineage>
        <taxon>Eukaryota</taxon>
        <taxon>Metazoa</taxon>
        <taxon>Spiralia</taxon>
        <taxon>Lophotrochozoa</taxon>
        <taxon>Annelida</taxon>
        <taxon>Polychaeta</taxon>
        <taxon>Sedentaria</taxon>
        <taxon>Canalipalpata</taxon>
        <taxon>Sabellida</taxon>
        <taxon>Oweniida</taxon>
        <taxon>Oweniidae</taxon>
        <taxon>Owenia</taxon>
    </lineage>
</organism>
<dbReference type="Proteomes" id="UP000749559">
    <property type="component" value="Unassembled WGS sequence"/>
</dbReference>
<comment type="caution">
    <text evidence="1">The sequence shown here is derived from an EMBL/GenBank/DDBJ whole genome shotgun (WGS) entry which is preliminary data.</text>
</comment>
<dbReference type="GO" id="GO:0006749">
    <property type="term" value="P:glutathione metabolic process"/>
    <property type="evidence" value="ECO:0007669"/>
    <property type="project" value="TreeGrafter"/>
</dbReference>
<dbReference type="GO" id="GO:0004364">
    <property type="term" value="F:glutathione transferase activity"/>
    <property type="evidence" value="ECO:0007669"/>
    <property type="project" value="TreeGrafter"/>
</dbReference>
<dbReference type="Pfam" id="PF14497">
    <property type="entry name" value="GST_C_3"/>
    <property type="match status" value="1"/>
</dbReference>
<proteinExistence type="predicted"/>
<dbReference type="PROSITE" id="PS50405">
    <property type="entry name" value="GST_CTER"/>
    <property type="match status" value="1"/>
</dbReference>
<dbReference type="InterPro" id="IPR004045">
    <property type="entry name" value="Glutathione_S-Trfase_N"/>
</dbReference>
<reference evidence="1" key="1">
    <citation type="submission" date="2022-03" db="EMBL/GenBank/DDBJ databases">
        <authorList>
            <person name="Martin C."/>
        </authorList>
    </citation>
    <scope>NUCLEOTIDE SEQUENCE</scope>
</reference>
<keyword evidence="2" id="KW-1185">Reference proteome</keyword>
<dbReference type="Pfam" id="PF02798">
    <property type="entry name" value="GST_N"/>
    <property type="match status" value="1"/>
</dbReference>
<protein>
    <submittedName>
        <fullName evidence="1">Uncharacterized protein</fullName>
    </submittedName>
</protein>
<dbReference type="InterPro" id="IPR040079">
    <property type="entry name" value="Glutathione_S-Trfase"/>
</dbReference>
<dbReference type="PANTHER" id="PTHR11571">
    <property type="entry name" value="GLUTATHIONE S-TRANSFERASE"/>
    <property type="match status" value="1"/>
</dbReference>
<dbReference type="InterPro" id="IPR036249">
    <property type="entry name" value="Thioredoxin-like_sf"/>
</dbReference>
<dbReference type="InterPro" id="IPR050213">
    <property type="entry name" value="GST_superfamily"/>
</dbReference>
<sequence length="264" mass="30362">MSQDEADWELYYWKGIGPGRGEFVRLVFIEAIRMSQDEADWELFYWKGYGPGRGEFVRLVFIEAGVPFKQMNDNEKNRELFKNKKLTGYPCFAVPMIKKGDFQLCQTPVICKYLGKKFGLYPETEEDIWHAEQVNATVHDYIAEGRLAFHGIDHTASYFGQEEGTKPYIERFIKTRLPSMMETFEVTLKANGGGNGFLFGSKLTYVDLGLLHILRATEAQFPEAWAALDKPLLKAFKNRLEARPKLAAWFKSEECEPFSGNSMM</sequence>